<reference evidence="2 3" key="1">
    <citation type="submission" date="2016-10" db="EMBL/GenBank/DDBJ databases">
        <title>Genome sequence of the basidiomycete white-rot fungus Trametes pubescens.</title>
        <authorList>
            <person name="Makela M.R."/>
            <person name="Granchi Z."/>
            <person name="Peng M."/>
            <person name="De Vries R.P."/>
            <person name="Grigoriev I."/>
            <person name="Riley R."/>
            <person name="Hilden K."/>
        </authorList>
    </citation>
    <scope>NUCLEOTIDE SEQUENCE [LARGE SCALE GENOMIC DNA]</scope>
    <source>
        <strain evidence="2 3">FBCC735</strain>
    </source>
</reference>
<dbReference type="Pfam" id="PF13960">
    <property type="entry name" value="DUF4218"/>
    <property type="match status" value="1"/>
</dbReference>
<accession>A0A1M2VM43</accession>
<protein>
    <recommendedName>
        <fullName evidence="1">DUF4218 domain-containing protein</fullName>
    </recommendedName>
</protein>
<sequence length="72" mass="8727">MNKDRADKFDEHLFRYLTTLRSLFDNQLVPNHHLSMHLKECLYLFGPVHAWWAFPFERFNGLLQHLNINNKS</sequence>
<dbReference type="AlphaFoldDB" id="A0A1M2VM43"/>
<keyword evidence="3" id="KW-1185">Reference proteome</keyword>
<evidence type="ECO:0000259" key="1">
    <source>
        <dbReference type="Pfam" id="PF13960"/>
    </source>
</evidence>
<comment type="caution">
    <text evidence="2">The sequence shown here is derived from an EMBL/GenBank/DDBJ whole genome shotgun (WGS) entry which is preliminary data.</text>
</comment>
<organism evidence="2 3">
    <name type="scientific">Trametes pubescens</name>
    <name type="common">White-rot fungus</name>
    <dbReference type="NCBI Taxonomy" id="154538"/>
    <lineage>
        <taxon>Eukaryota</taxon>
        <taxon>Fungi</taxon>
        <taxon>Dikarya</taxon>
        <taxon>Basidiomycota</taxon>
        <taxon>Agaricomycotina</taxon>
        <taxon>Agaricomycetes</taxon>
        <taxon>Polyporales</taxon>
        <taxon>Polyporaceae</taxon>
        <taxon>Trametes</taxon>
    </lineage>
</organism>
<dbReference type="PANTHER" id="PTHR46579">
    <property type="entry name" value="F5/8 TYPE C DOMAIN-CONTAINING PROTEIN-RELATED"/>
    <property type="match status" value="1"/>
</dbReference>
<dbReference type="EMBL" id="MNAD01001022">
    <property type="protein sequence ID" value="OJT08646.1"/>
    <property type="molecule type" value="Genomic_DNA"/>
</dbReference>
<dbReference type="STRING" id="154538.A0A1M2VM43"/>
<dbReference type="PANTHER" id="PTHR46579:SF2">
    <property type="entry name" value="C2H2-TYPE DOMAIN-CONTAINING PROTEIN"/>
    <property type="match status" value="1"/>
</dbReference>
<name>A0A1M2VM43_TRAPU</name>
<dbReference type="InterPro" id="IPR025452">
    <property type="entry name" value="DUF4218"/>
</dbReference>
<feature type="domain" description="DUF4218" evidence="1">
    <location>
        <begin position="2"/>
        <end position="71"/>
    </location>
</feature>
<dbReference type="Proteomes" id="UP000184267">
    <property type="component" value="Unassembled WGS sequence"/>
</dbReference>
<proteinExistence type="predicted"/>
<evidence type="ECO:0000313" key="3">
    <source>
        <dbReference type="Proteomes" id="UP000184267"/>
    </source>
</evidence>
<gene>
    <name evidence="2" type="ORF">TRAPUB_462</name>
</gene>
<dbReference type="OrthoDB" id="2756516at2759"/>
<evidence type="ECO:0000313" key="2">
    <source>
        <dbReference type="EMBL" id="OJT08646.1"/>
    </source>
</evidence>
<feature type="non-terminal residue" evidence="2">
    <location>
        <position position="72"/>
    </location>
</feature>